<evidence type="ECO:0000313" key="6">
    <source>
        <dbReference type="Proteomes" id="UP000038045"/>
    </source>
</evidence>
<dbReference type="SMART" id="SM00184">
    <property type="entry name" value="RING"/>
    <property type="match status" value="1"/>
</dbReference>
<dbReference type="STRING" id="131310.A0A0N5A0P2"/>
<feature type="coiled-coil region" evidence="4">
    <location>
        <begin position="111"/>
        <end position="138"/>
    </location>
</feature>
<dbReference type="GO" id="GO:0005634">
    <property type="term" value="C:nucleus"/>
    <property type="evidence" value="ECO:0007669"/>
    <property type="project" value="InterPro"/>
</dbReference>
<dbReference type="GO" id="GO:0036297">
    <property type="term" value="P:interstrand cross-link repair"/>
    <property type="evidence" value="ECO:0007669"/>
    <property type="project" value="InterPro"/>
</dbReference>
<feature type="domain" description="RING-type" evidence="5">
    <location>
        <begin position="21"/>
        <end position="68"/>
    </location>
</feature>
<keyword evidence="6" id="KW-1185">Reference proteome</keyword>
<dbReference type="PANTHER" id="PTHR16047">
    <property type="entry name" value="RFWD3 PROTEIN"/>
    <property type="match status" value="1"/>
</dbReference>
<organism evidence="6 7">
    <name type="scientific">Parastrongyloides trichosuri</name>
    <name type="common">Possum-specific nematode worm</name>
    <dbReference type="NCBI Taxonomy" id="131310"/>
    <lineage>
        <taxon>Eukaryota</taxon>
        <taxon>Metazoa</taxon>
        <taxon>Ecdysozoa</taxon>
        <taxon>Nematoda</taxon>
        <taxon>Chromadorea</taxon>
        <taxon>Rhabditida</taxon>
        <taxon>Tylenchina</taxon>
        <taxon>Panagrolaimomorpha</taxon>
        <taxon>Strongyloidoidea</taxon>
        <taxon>Strongyloididae</taxon>
        <taxon>Parastrongyloides</taxon>
    </lineage>
</organism>
<evidence type="ECO:0000256" key="1">
    <source>
        <dbReference type="ARBA" id="ARBA00022771"/>
    </source>
</evidence>
<evidence type="ECO:0000256" key="3">
    <source>
        <dbReference type="PROSITE-ProRule" id="PRU00175"/>
    </source>
</evidence>
<dbReference type="Proteomes" id="UP000038045">
    <property type="component" value="Unplaced"/>
</dbReference>
<dbReference type="GO" id="GO:0016567">
    <property type="term" value="P:protein ubiquitination"/>
    <property type="evidence" value="ECO:0007669"/>
    <property type="project" value="InterPro"/>
</dbReference>
<keyword evidence="2" id="KW-0862">Zinc</keyword>
<evidence type="ECO:0000256" key="2">
    <source>
        <dbReference type="ARBA" id="ARBA00022833"/>
    </source>
</evidence>
<dbReference type="Pfam" id="PF13639">
    <property type="entry name" value="zf-RING_2"/>
    <property type="match status" value="1"/>
</dbReference>
<protein>
    <submittedName>
        <fullName evidence="7">RING-type domain-containing protein</fullName>
    </submittedName>
</protein>
<evidence type="ECO:0000259" key="5">
    <source>
        <dbReference type="PROSITE" id="PS50089"/>
    </source>
</evidence>
<dbReference type="GO" id="GO:0008270">
    <property type="term" value="F:zinc ion binding"/>
    <property type="evidence" value="ECO:0007669"/>
    <property type="project" value="UniProtKB-KW"/>
</dbReference>
<name>A0A0N5A0P2_PARTI</name>
<keyword evidence="1 3" id="KW-0479">Metal-binding</keyword>
<dbReference type="AlphaFoldDB" id="A0A0N5A0P2"/>
<keyword evidence="4" id="KW-0175">Coiled coil</keyword>
<evidence type="ECO:0000313" key="7">
    <source>
        <dbReference type="WBParaSite" id="PTRK_0001499900.1"/>
    </source>
</evidence>
<dbReference type="Gene3D" id="3.30.40.10">
    <property type="entry name" value="Zinc/RING finger domain, C3HC4 (zinc finger)"/>
    <property type="match status" value="1"/>
</dbReference>
<dbReference type="PANTHER" id="PTHR16047:SF7">
    <property type="entry name" value="E3 UBIQUITIN-PROTEIN LIGASE RFWD3"/>
    <property type="match status" value="1"/>
</dbReference>
<accession>A0A0N5A0P2</accession>
<proteinExistence type="predicted"/>
<dbReference type="InterPro" id="IPR001841">
    <property type="entry name" value="Znf_RING"/>
</dbReference>
<dbReference type="PROSITE" id="PS50089">
    <property type="entry name" value="ZF_RING_2"/>
    <property type="match status" value="1"/>
</dbReference>
<dbReference type="GO" id="GO:0004842">
    <property type="term" value="F:ubiquitin-protein transferase activity"/>
    <property type="evidence" value="ECO:0007669"/>
    <property type="project" value="InterPro"/>
</dbReference>
<reference evidence="7" key="1">
    <citation type="submission" date="2017-02" db="UniProtKB">
        <authorList>
            <consortium name="WormBaseParasite"/>
        </authorList>
    </citation>
    <scope>IDENTIFICATION</scope>
</reference>
<evidence type="ECO:0000256" key="4">
    <source>
        <dbReference type="SAM" id="Coils"/>
    </source>
</evidence>
<keyword evidence="1 3" id="KW-0863">Zinc-finger</keyword>
<dbReference type="WBParaSite" id="PTRK_0001499900.1">
    <property type="protein sequence ID" value="PTRK_0001499900.1"/>
    <property type="gene ID" value="PTRK_0001499900"/>
</dbReference>
<dbReference type="InterPro" id="IPR013083">
    <property type="entry name" value="Znf_RING/FYVE/PHD"/>
</dbReference>
<dbReference type="SUPFAM" id="SSF57850">
    <property type="entry name" value="RING/U-box"/>
    <property type="match status" value="1"/>
</dbReference>
<sequence>MADKTNKALNSSNSTIVALNCPVCLQAFNFNGGIHSICTLPCGHIFGKSCLMEWFRAGDSEGICPVCRTSVTDMKNKLSKSDSYNDLVIELHGCTDNGLIEASIQSRKEIAKEHMDKIKEINDENTILKLKMQEQRDVSRCLLFGIFLSSRNHRHIFVDPSSNDPGNSISNLTNISDDDDMPEAIIKRGAEYLRRFNYNSPFTVTSNEIISFSKKYICPNDIRFKATQIYSWDFEEVMDASCSNDINVVAVKKSVNSNQINKYGVVILNGRTPGIYIPLSNNRLVAVKIGVDPSLTTTSKMVVVCEKGKFYEIIYDKDTNSVVSYFSSLIDKVLNLKFFYKPSSLVWLSRDKYIVGTETGELFVKYFGINTFININYVKRKFNMNISLLTGAVKMLNKIDENTVICYQSKKLCIYNDKCGRVATKDVGDKVVSIHFNQHTKKMTVHDEVSDKRTSFELWEIFDDNTRDNNINNFDIECVYKETLKSSRRKSVEVPSISLNHHGNEIDLTFCTVQYNHSLTLFSFKYVCHEVCLIPVHLQLLIKVCLEEGKFNIDATEEIRFLVISKNNVKLFKLKLLPNYNVL</sequence>
<dbReference type="InterPro" id="IPR037381">
    <property type="entry name" value="RFWD3"/>
</dbReference>